<keyword evidence="2" id="KW-1185">Reference proteome</keyword>
<evidence type="ECO:0000313" key="1">
    <source>
        <dbReference type="EMBL" id="KAL3114297.1"/>
    </source>
</evidence>
<accession>A0ABD2LHC6</accession>
<comment type="caution">
    <text evidence="1">The sequence shown here is derived from an EMBL/GenBank/DDBJ whole genome shotgun (WGS) entry which is preliminary data.</text>
</comment>
<sequence length="110" mass="12384">MKTRIGDCCVKGYAWVCCKKPASELKGCQKTQSECPKNCTWAACHPQEGNCGDECCKAGYGHKKKVRPWLRRMLPGQWNKVPNVTLQTMSFCGPRKLNCVIARCKDTRTV</sequence>
<evidence type="ECO:0000313" key="2">
    <source>
        <dbReference type="Proteomes" id="UP001620626"/>
    </source>
</evidence>
<protein>
    <submittedName>
        <fullName evidence="1">Uncharacterized protein</fullName>
    </submittedName>
</protein>
<gene>
    <name evidence="1" type="ORF">niasHT_011530</name>
</gene>
<organism evidence="1 2">
    <name type="scientific">Heterodera trifolii</name>
    <dbReference type="NCBI Taxonomy" id="157864"/>
    <lineage>
        <taxon>Eukaryota</taxon>
        <taxon>Metazoa</taxon>
        <taxon>Ecdysozoa</taxon>
        <taxon>Nematoda</taxon>
        <taxon>Chromadorea</taxon>
        <taxon>Rhabditida</taxon>
        <taxon>Tylenchina</taxon>
        <taxon>Tylenchomorpha</taxon>
        <taxon>Tylenchoidea</taxon>
        <taxon>Heteroderidae</taxon>
        <taxon>Heteroderinae</taxon>
        <taxon>Heterodera</taxon>
    </lineage>
</organism>
<proteinExistence type="predicted"/>
<reference evidence="1 2" key="1">
    <citation type="submission" date="2024-10" db="EMBL/GenBank/DDBJ databases">
        <authorList>
            <person name="Kim D."/>
        </authorList>
    </citation>
    <scope>NUCLEOTIDE SEQUENCE [LARGE SCALE GENOMIC DNA]</scope>
    <source>
        <strain evidence="1">BH-2024</strain>
    </source>
</reference>
<dbReference type="Proteomes" id="UP001620626">
    <property type="component" value="Unassembled WGS sequence"/>
</dbReference>
<dbReference type="EMBL" id="JBICBT010000420">
    <property type="protein sequence ID" value="KAL3114297.1"/>
    <property type="molecule type" value="Genomic_DNA"/>
</dbReference>
<name>A0ABD2LHC6_9BILA</name>
<dbReference type="AlphaFoldDB" id="A0ABD2LHC6"/>